<dbReference type="AlphaFoldDB" id="A0A3M0CP54"/>
<evidence type="ECO:0000313" key="2">
    <source>
        <dbReference type="EMBL" id="RMB08669.1"/>
    </source>
</evidence>
<keyword evidence="2" id="KW-0238">DNA-binding</keyword>
<dbReference type="GO" id="GO:0003677">
    <property type="term" value="F:DNA binding"/>
    <property type="evidence" value="ECO:0007669"/>
    <property type="project" value="UniProtKB-KW"/>
</dbReference>
<dbReference type="InterPro" id="IPR039422">
    <property type="entry name" value="MarR/SlyA-like"/>
</dbReference>
<dbReference type="EMBL" id="REFR01000010">
    <property type="protein sequence ID" value="RMB08669.1"/>
    <property type="molecule type" value="Genomic_DNA"/>
</dbReference>
<dbReference type="SUPFAM" id="SSF46785">
    <property type="entry name" value="Winged helix' DNA-binding domain"/>
    <property type="match status" value="1"/>
</dbReference>
<name>A0A3M0CP54_9PROT</name>
<proteinExistence type="predicted"/>
<dbReference type="InterPro" id="IPR000835">
    <property type="entry name" value="HTH_MarR-typ"/>
</dbReference>
<accession>A0A3M0CP54</accession>
<sequence length="148" mass="15652">MSAKTHKLYFLLQTTAAALKRAADDALIDGAGVTAAQAAVLGLIDSNRPASQKRIAGQLRQNESAMTQMVTRLIAMGLVARNRADHDKRQWQLTLTPAGERAKAEARAAFAAVNAAMDAVMDGDTAACLATTLDAIFQKVETRTAGPD</sequence>
<dbReference type="RefSeq" id="WP_121938013.1">
    <property type="nucleotide sequence ID" value="NZ_REFR01000010.1"/>
</dbReference>
<feature type="domain" description="HTH marR-type" evidence="1">
    <location>
        <begin position="5"/>
        <end position="142"/>
    </location>
</feature>
<dbReference type="OrthoDB" id="8447118at2"/>
<organism evidence="2 3">
    <name type="scientific">Eilatimonas milleporae</name>
    <dbReference type="NCBI Taxonomy" id="911205"/>
    <lineage>
        <taxon>Bacteria</taxon>
        <taxon>Pseudomonadati</taxon>
        <taxon>Pseudomonadota</taxon>
        <taxon>Alphaproteobacteria</taxon>
        <taxon>Kordiimonadales</taxon>
        <taxon>Kordiimonadaceae</taxon>
        <taxon>Eilatimonas</taxon>
    </lineage>
</organism>
<keyword evidence="3" id="KW-1185">Reference proteome</keyword>
<dbReference type="GO" id="GO:0003700">
    <property type="term" value="F:DNA-binding transcription factor activity"/>
    <property type="evidence" value="ECO:0007669"/>
    <property type="project" value="InterPro"/>
</dbReference>
<evidence type="ECO:0000313" key="3">
    <source>
        <dbReference type="Proteomes" id="UP000271227"/>
    </source>
</evidence>
<comment type="caution">
    <text evidence="2">The sequence shown here is derived from an EMBL/GenBank/DDBJ whole genome shotgun (WGS) entry which is preliminary data.</text>
</comment>
<dbReference type="PANTHER" id="PTHR33164">
    <property type="entry name" value="TRANSCRIPTIONAL REGULATOR, MARR FAMILY"/>
    <property type="match status" value="1"/>
</dbReference>
<dbReference type="InterPro" id="IPR036388">
    <property type="entry name" value="WH-like_DNA-bd_sf"/>
</dbReference>
<dbReference type="SMART" id="SM00347">
    <property type="entry name" value="HTH_MARR"/>
    <property type="match status" value="1"/>
</dbReference>
<dbReference type="GO" id="GO:0006950">
    <property type="term" value="P:response to stress"/>
    <property type="evidence" value="ECO:0007669"/>
    <property type="project" value="TreeGrafter"/>
</dbReference>
<dbReference type="Gene3D" id="1.10.10.10">
    <property type="entry name" value="Winged helix-like DNA-binding domain superfamily/Winged helix DNA-binding domain"/>
    <property type="match status" value="1"/>
</dbReference>
<dbReference type="Proteomes" id="UP000271227">
    <property type="component" value="Unassembled WGS sequence"/>
</dbReference>
<gene>
    <name evidence="2" type="ORF">BXY39_1304</name>
</gene>
<dbReference type="InterPro" id="IPR036390">
    <property type="entry name" value="WH_DNA-bd_sf"/>
</dbReference>
<reference evidence="2 3" key="1">
    <citation type="submission" date="2018-10" db="EMBL/GenBank/DDBJ databases">
        <title>Genomic Encyclopedia of Archaeal and Bacterial Type Strains, Phase II (KMG-II): from individual species to whole genera.</title>
        <authorList>
            <person name="Goeker M."/>
        </authorList>
    </citation>
    <scope>NUCLEOTIDE SEQUENCE [LARGE SCALE GENOMIC DNA]</scope>
    <source>
        <strain evidence="2 3">DSM 25217</strain>
    </source>
</reference>
<protein>
    <submittedName>
        <fullName evidence="2">DNA-binding MarR family transcriptional regulator</fullName>
    </submittedName>
</protein>
<evidence type="ECO:0000259" key="1">
    <source>
        <dbReference type="PROSITE" id="PS50995"/>
    </source>
</evidence>
<dbReference type="PROSITE" id="PS50995">
    <property type="entry name" value="HTH_MARR_2"/>
    <property type="match status" value="1"/>
</dbReference>
<dbReference type="Pfam" id="PF12802">
    <property type="entry name" value="MarR_2"/>
    <property type="match status" value="1"/>
</dbReference>
<dbReference type="InParanoid" id="A0A3M0CP54"/>
<dbReference type="PANTHER" id="PTHR33164:SF94">
    <property type="entry name" value="TRANSCRIPTIONAL REGULATORY PROTEIN-RELATED"/>
    <property type="match status" value="1"/>
</dbReference>